<keyword evidence="6" id="KW-1003">Cell membrane</keyword>
<feature type="transmembrane region" description="Helical" evidence="6">
    <location>
        <begin position="75"/>
        <end position="100"/>
    </location>
</feature>
<protein>
    <recommendedName>
        <fullName evidence="6">Probable membrane transporter protein</fullName>
    </recommendedName>
</protein>
<dbReference type="PANTHER" id="PTHR43701">
    <property type="entry name" value="MEMBRANE TRANSPORTER PROTEIN MJ0441-RELATED"/>
    <property type="match status" value="1"/>
</dbReference>
<dbReference type="InterPro" id="IPR002781">
    <property type="entry name" value="TM_pro_TauE-like"/>
</dbReference>
<feature type="transmembrane region" description="Helical" evidence="6">
    <location>
        <begin position="228"/>
        <end position="246"/>
    </location>
</feature>
<evidence type="ECO:0000256" key="5">
    <source>
        <dbReference type="ARBA" id="ARBA00023136"/>
    </source>
</evidence>
<dbReference type="RefSeq" id="WP_310068047.1">
    <property type="nucleotide sequence ID" value="NZ_JAVDVX010000001.1"/>
</dbReference>
<keyword evidence="4 6" id="KW-1133">Transmembrane helix</keyword>
<dbReference type="EMBL" id="JAVDVX010000001">
    <property type="protein sequence ID" value="MDR7088427.1"/>
    <property type="molecule type" value="Genomic_DNA"/>
</dbReference>
<dbReference type="Proteomes" id="UP001253595">
    <property type="component" value="Unassembled WGS sequence"/>
</dbReference>
<dbReference type="Pfam" id="PF01925">
    <property type="entry name" value="TauE"/>
    <property type="match status" value="1"/>
</dbReference>
<evidence type="ECO:0000256" key="6">
    <source>
        <dbReference type="RuleBase" id="RU363041"/>
    </source>
</evidence>
<evidence type="ECO:0000256" key="2">
    <source>
        <dbReference type="ARBA" id="ARBA00009142"/>
    </source>
</evidence>
<name>A0ABU1UTB1_9GAMM</name>
<comment type="subcellular location">
    <subcellularLocation>
        <location evidence="6">Cell membrane</location>
        <topology evidence="6">Multi-pass membrane protein</topology>
    </subcellularLocation>
    <subcellularLocation>
        <location evidence="1">Membrane</location>
        <topology evidence="1">Multi-pass membrane protein</topology>
    </subcellularLocation>
</comment>
<evidence type="ECO:0000256" key="4">
    <source>
        <dbReference type="ARBA" id="ARBA00022989"/>
    </source>
</evidence>
<keyword evidence="8" id="KW-1185">Reference proteome</keyword>
<dbReference type="PANTHER" id="PTHR43701:SF5">
    <property type="entry name" value="MEMBRANE TRANSPORTER PROTEIN-RELATED"/>
    <property type="match status" value="1"/>
</dbReference>
<evidence type="ECO:0000313" key="7">
    <source>
        <dbReference type="EMBL" id="MDR7088427.1"/>
    </source>
</evidence>
<proteinExistence type="inferred from homology"/>
<reference evidence="7 8" key="1">
    <citation type="submission" date="2023-07" db="EMBL/GenBank/DDBJ databases">
        <title>Sorghum-associated microbial communities from plants grown in Nebraska, USA.</title>
        <authorList>
            <person name="Schachtman D."/>
        </authorList>
    </citation>
    <scope>NUCLEOTIDE SEQUENCE [LARGE SCALE GENOMIC DNA]</scope>
    <source>
        <strain evidence="7 8">BE190</strain>
    </source>
</reference>
<comment type="similarity">
    <text evidence="2 6">Belongs to the 4-toluene sulfonate uptake permease (TSUP) (TC 2.A.102) family.</text>
</comment>
<evidence type="ECO:0000313" key="8">
    <source>
        <dbReference type="Proteomes" id="UP001253595"/>
    </source>
</evidence>
<evidence type="ECO:0000256" key="3">
    <source>
        <dbReference type="ARBA" id="ARBA00022692"/>
    </source>
</evidence>
<gene>
    <name evidence="7" type="ORF">J2X05_000430</name>
</gene>
<feature type="transmembrane region" description="Helical" evidence="6">
    <location>
        <begin position="171"/>
        <end position="192"/>
    </location>
</feature>
<comment type="caution">
    <text evidence="7">The sequence shown here is derived from an EMBL/GenBank/DDBJ whole genome shotgun (WGS) entry which is preliminary data.</text>
</comment>
<keyword evidence="5 6" id="KW-0472">Membrane</keyword>
<evidence type="ECO:0000256" key="1">
    <source>
        <dbReference type="ARBA" id="ARBA00004141"/>
    </source>
</evidence>
<sequence length="248" mass="25804">MSVDIETLLIALLLLLAALLYSSVGHGGASGYIAAMSLLGVAPAVMKPTALALNILVSSVAVFKFYRAGSFSWQLFIPLAITAIPMAYIGGAITLPVHWYKPLVGVVLVYAAWRSFSTAQGASSYDVQAVPVAVLCVMGAVLGLLSGLTGVGGGIFLSPLLLFFRWAPVKVISGVAAAFILVNSTAGIFGVMSTNVQFHPGLPLWALVVLVGGFIGAEYGSKRLANPVIQRLLALVLLVAGVKMILTF</sequence>
<dbReference type="InterPro" id="IPR051598">
    <property type="entry name" value="TSUP/Inactive_protease-like"/>
</dbReference>
<keyword evidence="3 6" id="KW-0812">Transmembrane</keyword>
<feature type="transmembrane region" description="Helical" evidence="6">
    <location>
        <begin position="204"/>
        <end position="221"/>
    </location>
</feature>
<accession>A0ABU1UTB1</accession>
<feature type="transmembrane region" description="Helical" evidence="6">
    <location>
        <begin position="41"/>
        <end position="63"/>
    </location>
</feature>
<organism evidence="7 8">
    <name type="scientific">Cellvibrio fibrivorans</name>
    <dbReference type="NCBI Taxonomy" id="126350"/>
    <lineage>
        <taxon>Bacteria</taxon>
        <taxon>Pseudomonadati</taxon>
        <taxon>Pseudomonadota</taxon>
        <taxon>Gammaproteobacteria</taxon>
        <taxon>Cellvibrionales</taxon>
        <taxon>Cellvibrionaceae</taxon>
        <taxon>Cellvibrio</taxon>
    </lineage>
</organism>
<feature type="transmembrane region" description="Helical" evidence="6">
    <location>
        <begin position="132"/>
        <end position="164"/>
    </location>
</feature>